<evidence type="ECO:0000256" key="1">
    <source>
        <dbReference type="ARBA" id="ARBA00022670"/>
    </source>
</evidence>
<evidence type="ECO:0000256" key="5">
    <source>
        <dbReference type="ARBA" id="ARBA00023049"/>
    </source>
</evidence>
<keyword evidence="1" id="KW-0645">Protease</keyword>
<comment type="caution">
    <text evidence="7">The sequence shown here is derived from an EMBL/GenBank/DDBJ whole genome shotgun (WGS) entry which is preliminary data.</text>
</comment>
<keyword evidence="8" id="KW-1185">Reference proteome</keyword>
<dbReference type="GO" id="GO:0046872">
    <property type="term" value="F:metal ion binding"/>
    <property type="evidence" value="ECO:0007669"/>
    <property type="project" value="UniProtKB-KW"/>
</dbReference>
<dbReference type="GO" id="GO:0008237">
    <property type="term" value="F:metallopeptidase activity"/>
    <property type="evidence" value="ECO:0007669"/>
    <property type="project" value="UniProtKB-KW"/>
</dbReference>
<dbReference type="Pfam" id="PF14464">
    <property type="entry name" value="Prok-JAB"/>
    <property type="match status" value="1"/>
</dbReference>
<proteinExistence type="predicted"/>
<organism evidence="7 8">
    <name type="scientific">Caulobacter radicis</name>
    <dbReference type="NCBI Taxonomy" id="2172650"/>
    <lineage>
        <taxon>Bacteria</taxon>
        <taxon>Pseudomonadati</taxon>
        <taxon>Pseudomonadota</taxon>
        <taxon>Alphaproteobacteria</taxon>
        <taxon>Caulobacterales</taxon>
        <taxon>Caulobacteraceae</taxon>
        <taxon>Caulobacter</taxon>
    </lineage>
</organism>
<dbReference type="Gene3D" id="3.40.140.10">
    <property type="entry name" value="Cytidine Deaminase, domain 2"/>
    <property type="match status" value="1"/>
</dbReference>
<dbReference type="AlphaFoldDB" id="A0A2T9JN54"/>
<gene>
    <name evidence="7" type="ORF">DDF65_07420</name>
</gene>
<keyword evidence="4" id="KW-0862">Zinc</keyword>
<keyword evidence="3" id="KW-0378">Hydrolase</keyword>
<dbReference type="Proteomes" id="UP000244913">
    <property type="component" value="Unassembled WGS sequence"/>
</dbReference>
<dbReference type="InterPro" id="IPR028090">
    <property type="entry name" value="JAB_dom_prok"/>
</dbReference>
<reference evidence="7 8" key="1">
    <citation type="submission" date="2018-04" db="EMBL/GenBank/DDBJ databases">
        <title>The genome sequence of Caulobacter sp. 736.</title>
        <authorList>
            <person name="Gao J."/>
            <person name="Sun J."/>
        </authorList>
    </citation>
    <scope>NUCLEOTIDE SEQUENCE [LARGE SCALE GENOMIC DNA]</scope>
    <source>
        <strain evidence="7 8">736</strain>
    </source>
</reference>
<evidence type="ECO:0000256" key="3">
    <source>
        <dbReference type="ARBA" id="ARBA00022801"/>
    </source>
</evidence>
<feature type="domain" description="JAB" evidence="6">
    <location>
        <begin position="37"/>
        <end position="141"/>
    </location>
</feature>
<dbReference type="EMBL" id="QDKP01000023">
    <property type="protein sequence ID" value="PVM85125.1"/>
    <property type="molecule type" value="Genomic_DNA"/>
</dbReference>
<evidence type="ECO:0000313" key="8">
    <source>
        <dbReference type="Proteomes" id="UP000244913"/>
    </source>
</evidence>
<sequence>MPSLWRCAMSLRYPIGLSGEVVEFSDGVLTHFENHIQRRCWQCEAGGQLFASLDRNIVHIAVASGPRDKDFRAPFLYVPNKAEERREIAHFYRLGLHYVGDWHTHPQDIAQPSALDLKTAKSTFLRSKHMLGGLLLVIVGRVKAPRGLFVSLTDYEGSHRLDAAW</sequence>
<evidence type="ECO:0000313" key="7">
    <source>
        <dbReference type="EMBL" id="PVM85125.1"/>
    </source>
</evidence>
<name>A0A2T9JN54_9CAUL</name>
<accession>A0A2T9JN54</accession>
<evidence type="ECO:0000256" key="4">
    <source>
        <dbReference type="ARBA" id="ARBA00022833"/>
    </source>
</evidence>
<dbReference type="GO" id="GO:0006508">
    <property type="term" value="P:proteolysis"/>
    <property type="evidence" value="ECO:0007669"/>
    <property type="project" value="UniProtKB-KW"/>
</dbReference>
<evidence type="ECO:0000256" key="2">
    <source>
        <dbReference type="ARBA" id="ARBA00022723"/>
    </source>
</evidence>
<keyword evidence="2" id="KW-0479">Metal-binding</keyword>
<evidence type="ECO:0000259" key="6">
    <source>
        <dbReference type="Pfam" id="PF14464"/>
    </source>
</evidence>
<keyword evidence="5" id="KW-0482">Metalloprotease</keyword>
<dbReference type="SUPFAM" id="SSF102712">
    <property type="entry name" value="JAB1/MPN domain"/>
    <property type="match status" value="1"/>
</dbReference>
<protein>
    <recommendedName>
        <fullName evidence="6">JAB domain-containing protein</fullName>
    </recommendedName>
</protein>